<keyword evidence="5 9" id="KW-0627">Porphyrin biosynthesis</keyword>
<comment type="pathway">
    <text evidence="1 9">Porphyrin-containing compound metabolism; protoporphyrin-IX biosynthesis; coproporphyrinogen-III from 5-aminolevulinate: step 3/4.</text>
</comment>
<dbReference type="InterPro" id="IPR039793">
    <property type="entry name" value="UROS/Hem4"/>
</dbReference>
<evidence type="ECO:0000313" key="11">
    <source>
        <dbReference type="EMBL" id="GAA5162844.1"/>
    </source>
</evidence>
<keyword evidence="4 9" id="KW-0456">Lyase</keyword>
<evidence type="ECO:0000256" key="2">
    <source>
        <dbReference type="ARBA" id="ARBA00008133"/>
    </source>
</evidence>
<feature type="domain" description="Tetrapyrrole biosynthesis uroporphyrinogen III synthase" evidence="10">
    <location>
        <begin position="24"/>
        <end position="238"/>
    </location>
</feature>
<dbReference type="EMBL" id="BAABLD010000007">
    <property type="protein sequence ID" value="GAA5162844.1"/>
    <property type="molecule type" value="Genomic_DNA"/>
</dbReference>
<comment type="function">
    <text evidence="6 9">Catalyzes cyclization of the linear tetrapyrrole, hydroxymethylbilane, to the macrocyclic uroporphyrinogen III.</text>
</comment>
<organism evidence="11 12">
    <name type="scientific">Viridibacterium curvum</name>
    <dbReference type="NCBI Taxonomy" id="1101404"/>
    <lineage>
        <taxon>Bacteria</taxon>
        <taxon>Pseudomonadati</taxon>
        <taxon>Pseudomonadota</taxon>
        <taxon>Betaproteobacteria</taxon>
        <taxon>Rhodocyclales</taxon>
        <taxon>Rhodocyclaceae</taxon>
        <taxon>Viridibacterium</taxon>
    </lineage>
</organism>
<keyword evidence="12" id="KW-1185">Reference proteome</keyword>
<dbReference type="RefSeq" id="WP_345532176.1">
    <property type="nucleotide sequence ID" value="NZ_BAABLD010000007.1"/>
</dbReference>
<dbReference type="InterPro" id="IPR003754">
    <property type="entry name" value="4pyrrol_synth_uPrphyn_synth"/>
</dbReference>
<evidence type="ECO:0000256" key="1">
    <source>
        <dbReference type="ARBA" id="ARBA00004772"/>
    </source>
</evidence>
<comment type="similarity">
    <text evidence="2 9">Belongs to the uroporphyrinogen-III synthase family.</text>
</comment>
<proteinExistence type="inferred from homology"/>
<gene>
    <name evidence="11" type="ORF">GCM10025770_14110</name>
</gene>
<dbReference type="InterPro" id="IPR036108">
    <property type="entry name" value="4pyrrol_syn_uPrphyn_synt_sf"/>
</dbReference>
<evidence type="ECO:0000256" key="7">
    <source>
        <dbReference type="ARBA" id="ARBA00040167"/>
    </source>
</evidence>
<dbReference type="SUPFAM" id="SSF69618">
    <property type="entry name" value="HemD-like"/>
    <property type="match status" value="1"/>
</dbReference>
<evidence type="ECO:0000256" key="3">
    <source>
        <dbReference type="ARBA" id="ARBA00013109"/>
    </source>
</evidence>
<comment type="caution">
    <text evidence="11">The sequence shown here is derived from an EMBL/GenBank/DDBJ whole genome shotgun (WGS) entry which is preliminary data.</text>
</comment>
<dbReference type="Proteomes" id="UP001500547">
    <property type="component" value="Unassembled WGS sequence"/>
</dbReference>
<dbReference type="CDD" id="cd06578">
    <property type="entry name" value="HemD"/>
    <property type="match status" value="1"/>
</dbReference>
<evidence type="ECO:0000256" key="9">
    <source>
        <dbReference type="RuleBase" id="RU366031"/>
    </source>
</evidence>
<dbReference type="PANTHER" id="PTHR38042">
    <property type="entry name" value="UROPORPHYRINOGEN-III SYNTHASE, CHLOROPLASTIC"/>
    <property type="match status" value="1"/>
</dbReference>
<dbReference type="Gene3D" id="3.40.50.10090">
    <property type="match status" value="2"/>
</dbReference>
<evidence type="ECO:0000256" key="5">
    <source>
        <dbReference type="ARBA" id="ARBA00023244"/>
    </source>
</evidence>
<dbReference type="PANTHER" id="PTHR38042:SF1">
    <property type="entry name" value="UROPORPHYRINOGEN-III SYNTHASE, CHLOROPLASTIC"/>
    <property type="match status" value="1"/>
</dbReference>
<protein>
    <recommendedName>
        <fullName evidence="7 9">Uroporphyrinogen-III synthase</fullName>
        <ecNumber evidence="3 9">4.2.1.75</ecNumber>
    </recommendedName>
</protein>
<evidence type="ECO:0000256" key="4">
    <source>
        <dbReference type="ARBA" id="ARBA00023239"/>
    </source>
</evidence>
<evidence type="ECO:0000256" key="6">
    <source>
        <dbReference type="ARBA" id="ARBA00037589"/>
    </source>
</evidence>
<dbReference type="EC" id="4.2.1.75" evidence="3 9"/>
<accession>A0ABP9QJ48</accession>
<evidence type="ECO:0000259" key="10">
    <source>
        <dbReference type="Pfam" id="PF02602"/>
    </source>
</evidence>
<comment type="catalytic activity">
    <reaction evidence="8 9">
        <text>hydroxymethylbilane = uroporphyrinogen III + H2O</text>
        <dbReference type="Rhea" id="RHEA:18965"/>
        <dbReference type="ChEBI" id="CHEBI:15377"/>
        <dbReference type="ChEBI" id="CHEBI:57308"/>
        <dbReference type="ChEBI" id="CHEBI:57845"/>
        <dbReference type="EC" id="4.2.1.75"/>
    </reaction>
</comment>
<sequence length="257" mass="27219">MPEARRLTGRRVVITRPAPQADGLIRLLQTVGAEPIFFPVIDILPLADTAPLAALADQLAQIDAAFFVSRNAVAQTLAVLPRERWPDSVAISTVGPGSAADLRAAGFADVLVPATQFDSEGVLALEVFSAAKIAGKRVLILRGDGGRELLAEVLQQRGAIVQVQPCYRRMPAQTDATALREAWRHGGIDALSFTSSEGARNFASLLGEEAAALLASCACFVPHERIAQQLRGLGARSIRLTEAGDVGLVAALQEHFA</sequence>
<dbReference type="Pfam" id="PF02602">
    <property type="entry name" value="HEM4"/>
    <property type="match status" value="1"/>
</dbReference>
<name>A0ABP9QJ48_9RHOO</name>
<evidence type="ECO:0000256" key="8">
    <source>
        <dbReference type="ARBA" id="ARBA00048617"/>
    </source>
</evidence>
<evidence type="ECO:0000313" key="12">
    <source>
        <dbReference type="Proteomes" id="UP001500547"/>
    </source>
</evidence>
<reference evidence="12" key="1">
    <citation type="journal article" date="2019" name="Int. J. Syst. Evol. Microbiol.">
        <title>The Global Catalogue of Microorganisms (GCM) 10K type strain sequencing project: providing services to taxonomists for standard genome sequencing and annotation.</title>
        <authorList>
            <consortium name="The Broad Institute Genomics Platform"/>
            <consortium name="The Broad Institute Genome Sequencing Center for Infectious Disease"/>
            <person name="Wu L."/>
            <person name="Ma J."/>
        </authorList>
    </citation>
    <scope>NUCLEOTIDE SEQUENCE [LARGE SCALE GENOMIC DNA]</scope>
    <source>
        <strain evidence="12">JCM 18715</strain>
    </source>
</reference>